<reference evidence="1" key="1">
    <citation type="submission" date="2014-12" db="EMBL/GenBank/DDBJ databases">
        <title>Insight into the proteome of Arion vulgaris.</title>
        <authorList>
            <person name="Aradska J."/>
            <person name="Bulat T."/>
            <person name="Smidak R."/>
            <person name="Sarate P."/>
            <person name="Gangsoo J."/>
            <person name="Sialana F."/>
            <person name="Bilban M."/>
            <person name="Lubec G."/>
        </authorList>
    </citation>
    <scope>NUCLEOTIDE SEQUENCE</scope>
    <source>
        <tissue evidence="1">Skin</tissue>
    </source>
</reference>
<proteinExistence type="predicted"/>
<gene>
    <name evidence="1" type="primary">ORF170252</name>
</gene>
<accession>A0A0B7B7L1</accession>
<dbReference type="AlphaFoldDB" id="A0A0B7B7L1"/>
<name>A0A0B7B7L1_9EUPU</name>
<organism evidence="1">
    <name type="scientific">Arion vulgaris</name>
    <dbReference type="NCBI Taxonomy" id="1028688"/>
    <lineage>
        <taxon>Eukaryota</taxon>
        <taxon>Metazoa</taxon>
        <taxon>Spiralia</taxon>
        <taxon>Lophotrochozoa</taxon>
        <taxon>Mollusca</taxon>
        <taxon>Gastropoda</taxon>
        <taxon>Heterobranchia</taxon>
        <taxon>Euthyneura</taxon>
        <taxon>Panpulmonata</taxon>
        <taxon>Eupulmonata</taxon>
        <taxon>Stylommatophora</taxon>
        <taxon>Helicina</taxon>
        <taxon>Arionoidea</taxon>
        <taxon>Arionidae</taxon>
        <taxon>Arion</taxon>
    </lineage>
</organism>
<dbReference type="EMBL" id="HACG01042464">
    <property type="protein sequence ID" value="CEK89329.1"/>
    <property type="molecule type" value="Transcribed_RNA"/>
</dbReference>
<evidence type="ECO:0000313" key="1">
    <source>
        <dbReference type="EMBL" id="CEK89329.1"/>
    </source>
</evidence>
<sequence>MPFFFVLNHSLYCVPAVVQFLSYHSSPGGLPCFDLPSKVLSAVYVAELASKFNTFPRVV</sequence>
<feature type="non-terminal residue" evidence="1">
    <location>
        <position position="59"/>
    </location>
</feature>
<protein>
    <submittedName>
        <fullName evidence="1">Uncharacterized protein</fullName>
    </submittedName>
</protein>